<dbReference type="CDD" id="cd17526">
    <property type="entry name" value="RMtype1_S_Cje2232P-TRD2-CR2_like"/>
    <property type="match status" value="1"/>
</dbReference>
<dbReference type="GO" id="GO:0003677">
    <property type="term" value="F:DNA binding"/>
    <property type="evidence" value="ECO:0007669"/>
    <property type="project" value="UniProtKB-KW"/>
</dbReference>
<dbReference type="PANTHER" id="PTHR30408">
    <property type="entry name" value="TYPE-1 RESTRICTION ENZYME ECOKI SPECIFICITY PROTEIN"/>
    <property type="match status" value="1"/>
</dbReference>
<dbReference type="InterPro" id="IPR044946">
    <property type="entry name" value="Restrct_endonuc_typeI_TRD_sf"/>
</dbReference>
<dbReference type="SUPFAM" id="SSF116734">
    <property type="entry name" value="DNA methylase specificity domain"/>
    <property type="match status" value="2"/>
</dbReference>
<dbReference type="Gene3D" id="3.90.220.20">
    <property type="entry name" value="DNA methylase specificity domains"/>
    <property type="match status" value="2"/>
</dbReference>
<feature type="domain" description="Type I restriction modification DNA specificity" evidence="5">
    <location>
        <begin position="147"/>
        <end position="331"/>
    </location>
</feature>
<comment type="caution">
    <text evidence="6">The sequence shown here is derived from an EMBL/GenBank/DDBJ whole genome shotgun (WGS) entry which is preliminary data.</text>
</comment>
<dbReference type="InterPro" id="IPR052021">
    <property type="entry name" value="Type-I_RS_S_subunit"/>
</dbReference>
<organism evidence="6 7">
    <name type="scientific">Thermococcus celericrescens</name>
    <dbReference type="NCBI Taxonomy" id="227598"/>
    <lineage>
        <taxon>Archaea</taxon>
        <taxon>Methanobacteriati</taxon>
        <taxon>Methanobacteriota</taxon>
        <taxon>Thermococci</taxon>
        <taxon>Thermococcales</taxon>
        <taxon>Thermococcaceae</taxon>
        <taxon>Thermococcus</taxon>
    </lineage>
</organism>
<evidence type="ECO:0000256" key="3">
    <source>
        <dbReference type="ARBA" id="ARBA00023125"/>
    </source>
</evidence>
<keyword evidence="2" id="KW-0680">Restriction system</keyword>
<protein>
    <recommendedName>
        <fullName evidence="5">Type I restriction modification DNA specificity domain-containing protein</fullName>
    </recommendedName>
</protein>
<dbReference type="PANTHER" id="PTHR30408:SF12">
    <property type="entry name" value="TYPE I RESTRICTION ENZYME MJAVIII SPECIFICITY SUBUNIT"/>
    <property type="match status" value="1"/>
</dbReference>
<comment type="similarity">
    <text evidence="1">Belongs to the type-I restriction system S methylase family.</text>
</comment>
<accession>A0A117IU84</accession>
<feature type="coiled-coil region" evidence="4">
    <location>
        <begin position="308"/>
        <end position="339"/>
    </location>
</feature>
<keyword evidence="7" id="KW-1185">Reference proteome</keyword>
<dbReference type="EMBL" id="LLYW01000001">
    <property type="protein sequence ID" value="KUH34849.1"/>
    <property type="molecule type" value="Genomic_DNA"/>
</dbReference>
<evidence type="ECO:0000256" key="1">
    <source>
        <dbReference type="ARBA" id="ARBA00010923"/>
    </source>
</evidence>
<sequence length="348" mass="39524">MVPKGHIIVATRVGLGKAAITKIDVAINQDLTGIILKSEKIEPEYAVRVITSPLVARLIIASARGTTIKGISRKELSKIKLPLPPLSEQKKIAEVLRTIDEAIQAVDESIAKLERLKKGSMERLLTQGINHTRFKEVELNGRKVRIPEEWEVKKVEDVIIEAKPGFASGKRDENGIIQLRMNNITTDGRVVLDHYLKVPIPRNKNIEDYLLKPGDVLFNNTNSVDLLGKSAVFRGECDFCTYSNHITRIRVKEDITIPEWLVYNFIRLWQMKYFKQIAIRHVGQAGIRKADLLAVKLPLPPLEEQKKIAEILRTIDEAIEAKRAKKEKLERMKKAVMEKLLTGEIRVR</sequence>
<dbReference type="AlphaFoldDB" id="A0A117IU84"/>
<evidence type="ECO:0000256" key="2">
    <source>
        <dbReference type="ARBA" id="ARBA00022747"/>
    </source>
</evidence>
<dbReference type="STRING" id="227598.APY94_00090"/>
<keyword evidence="4" id="KW-0175">Coiled coil</keyword>
<evidence type="ECO:0000259" key="5">
    <source>
        <dbReference type="Pfam" id="PF01420"/>
    </source>
</evidence>
<feature type="domain" description="Type I restriction modification DNA specificity" evidence="5">
    <location>
        <begin position="2"/>
        <end position="115"/>
    </location>
</feature>
<evidence type="ECO:0000256" key="4">
    <source>
        <dbReference type="SAM" id="Coils"/>
    </source>
</evidence>
<name>A0A117IU84_9EURY</name>
<keyword evidence="3" id="KW-0238">DNA-binding</keyword>
<reference evidence="6 7" key="1">
    <citation type="submission" date="2015-10" db="EMBL/GenBank/DDBJ databases">
        <title>Draft genome sequence of Thermococcus celericrescens strain DSM 17994.</title>
        <authorList>
            <person name="Hong S.-J."/>
            <person name="Park C.-E."/>
            <person name="Shin J.-H."/>
        </authorList>
    </citation>
    <scope>NUCLEOTIDE SEQUENCE [LARGE SCALE GENOMIC DNA]</scope>
    <source>
        <strain evidence="6 7">DSM 17994</strain>
    </source>
</reference>
<proteinExistence type="inferred from homology"/>
<dbReference type="GO" id="GO:0009307">
    <property type="term" value="P:DNA restriction-modification system"/>
    <property type="evidence" value="ECO:0007669"/>
    <property type="project" value="UniProtKB-KW"/>
</dbReference>
<evidence type="ECO:0000313" key="6">
    <source>
        <dbReference type="EMBL" id="KUH34849.1"/>
    </source>
</evidence>
<gene>
    <name evidence="6" type="ORF">APY94_00090</name>
</gene>
<dbReference type="InterPro" id="IPR000055">
    <property type="entry name" value="Restrct_endonuc_typeI_TRD"/>
</dbReference>
<dbReference type="Proteomes" id="UP000053462">
    <property type="component" value="Unassembled WGS sequence"/>
</dbReference>
<dbReference type="Pfam" id="PF01420">
    <property type="entry name" value="Methylase_S"/>
    <property type="match status" value="2"/>
</dbReference>
<evidence type="ECO:0000313" key="7">
    <source>
        <dbReference type="Proteomes" id="UP000053462"/>
    </source>
</evidence>